<dbReference type="EMBL" id="BBYR01000013">
    <property type="protein sequence ID" value="GAP35035.1"/>
    <property type="molecule type" value="Genomic_DNA"/>
</dbReference>
<protein>
    <recommendedName>
        <fullName evidence="5">DUF3108 domain-containing protein</fullName>
    </recommendedName>
</protein>
<sequence>MPTGDAADAPAPGRPPRPRRRGLAAAALGALALHALLLAGLPLAAWGRGAALQAAAPGVAAVQWLPGPAGVPAQAGTPPPYEPAGPVVDAGRPAGYAGQLAPARSEDTALPPQPVPPRQPVPPPRQARPGGRPATATATATAGPAPAPPAAAPATEPMAASASEPAPASASDPAPAAPSDPAPSSASDPVPPAPGVWRLAARDDAAPPPAAASGPPGAATFEGEDIPVYATRVAPSQTLRYQVRRGMVSGTGVLTWRVDAPARAGARYEAQLEASAIGLTLMTQRSEGTLDAAGLAPQRFTDRRLRGSTRAANFQRERGVISYSGPSVEHPLLPGAQDRLSWMLQLPAILEANPRLARPGARVVIYLVGARGDAAVWTFRSLGPEAVATPGGSVAAVKLVREPRKPHDTQAEVWLDPARQHLPVRAKLGNPPDGDELELLRLPG</sequence>
<dbReference type="InterPro" id="IPR021457">
    <property type="entry name" value="DUF3108"/>
</dbReference>
<comment type="caution">
    <text evidence="3">The sequence shown here is derived from an EMBL/GenBank/DDBJ whole genome shotgun (WGS) entry which is preliminary data.</text>
</comment>
<dbReference type="Pfam" id="PF11306">
    <property type="entry name" value="DUF3108"/>
    <property type="match status" value="1"/>
</dbReference>
<dbReference type="STRING" id="1547922.ISF6_0600"/>
<evidence type="ECO:0000256" key="1">
    <source>
        <dbReference type="SAM" id="MobiDB-lite"/>
    </source>
</evidence>
<feature type="compositionally biased region" description="Low complexity" evidence="1">
    <location>
        <begin position="127"/>
        <end position="144"/>
    </location>
</feature>
<organism evidence="3 4">
    <name type="scientific">Piscinibacter sakaiensis</name>
    <name type="common">Ideonella sakaiensis</name>
    <dbReference type="NCBI Taxonomy" id="1547922"/>
    <lineage>
        <taxon>Bacteria</taxon>
        <taxon>Pseudomonadati</taxon>
        <taxon>Pseudomonadota</taxon>
        <taxon>Betaproteobacteria</taxon>
        <taxon>Burkholderiales</taxon>
        <taxon>Sphaerotilaceae</taxon>
        <taxon>Piscinibacter</taxon>
    </lineage>
</organism>
<reference evidence="4" key="1">
    <citation type="submission" date="2015-07" db="EMBL/GenBank/DDBJ databases">
        <title>Discovery of a poly(ethylene terephthalate assimilation.</title>
        <authorList>
            <person name="Yoshida S."/>
            <person name="Hiraga K."/>
            <person name="Takehana T."/>
            <person name="Taniguchi I."/>
            <person name="Yamaji H."/>
            <person name="Maeda Y."/>
            <person name="Toyohara K."/>
            <person name="Miyamoto K."/>
            <person name="Kimura Y."/>
            <person name="Oda K."/>
        </authorList>
    </citation>
    <scope>NUCLEOTIDE SEQUENCE [LARGE SCALE GENOMIC DNA]</scope>
    <source>
        <strain evidence="4">NBRC 110686 / TISTR 2288 / 201-F6</strain>
    </source>
</reference>
<feature type="region of interest" description="Disordered" evidence="1">
    <location>
        <begin position="1"/>
        <end position="20"/>
    </location>
</feature>
<evidence type="ECO:0000256" key="2">
    <source>
        <dbReference type="SAM" id="Phobius"/>
    </source>
</evidence>
<accession>A0A0K8NYN6</accession>
<evidence type="ECO:0000313" key="4">
    <source>
        <dbReference type="Proteomes" id="UP000037660"/>
    </source>
</evidence>
<reference evidence="3 4" key="2">
    <citation type="journal article" date="2016" name="Science">
        <title>A bacterium that degrades and assimilates poly(ethylene terephthalate).</title>
        <authorList>
            <person name="Yoshida S."/>
            <person name="Hiraga K."/>
            <person name="Takehana T."/>
            <person name="Taniguchi I."/>
            <person name="Yamaji H."/>
            <person name="Maeda Y."/>
            <person name="Toyohara K."/>
            <person name="Miyamoto K."/>
            <person name="Kimura Y."/>
            <person name="Oda K."/>
        </authorList>
    </citation>
    <scope>NUCLEOTIDE SEQUENCE [LARGE SCALE GENOMIC DNA]</scope>
    <source>
        <strain evidence="4">NBRC 110686 / TISTR 2288 / 201-F6</strain>
    </source>
</reference>
<dbReference type="AlphaFoldDB" id="A0A0K8NYN6"/>
<feature type="region of interest" description="Disordered" evidence="1">
    <location>
        <begin position="71"/>
        <end position="196"/>
    </location>
</feature>
<keyword evidence="2" id="KW-1133">Transmembrane helix</keyword>
<keyword evidence="2" id="KW-0812">Transmembrane</keyword>
<gene>
    <name evidence="3" type="ORF">ISF6_0600</name>
</gene>
<name>A0A0K8NYN6_PISS1</name>
<dbReference type="OrthoDB" id="8526020at2"/>
<proteinExistence type="predicted"/>
<feature type="compositionally biased region" description="Pro residues" evidence="1">
    <location>
        <begin position="111"/>
        <end position="126"/>
    </location>
</feature>
<evidence type="ECO:0000313" key="3">
    <source>
        <dbReference type="EMBL" id="GAP35035.1"/>
    </source>
</evidence>
<keyword evidence="4" id="KW-1185">Reference proteome</keyword>
<keyword evidence="2" id="KW-0472">Membrane</keyword>
<evidence type="ECO:0008006" key="5">
    <source>
        <dbReference type="Google" id="ProtNLM"/>
    </source>
</evidence>
<feature type="transmembrane region" description="Helical" evidence="2">
    <location>
        <begin position="23"/>
        <end position="46"/>
    </location>
</feature>
<feature type="compositionally biased region" description="Low complexity" evidence="1">
    <location>
        <begin position="152"/>
        <end position="174"/>
    </location>
</feature>
<feature type="compositionally biased region" description="Low complexity" evidence="1">
    <location>
        <begin position="1"/>
        <end position="11"/>
    </location>
</feature>
<dbReference type="RefSeq" id="WP_054019119.1">
    <property type="nucleotide sequence ID" value="NZ_BBYR01000013.1"/>
</dbReference>
<dbReference type="Proteomes" id="UP000037660">
    <property type="component" value="Unassembled WGS sequence"/>
</dbReference>